<dbReference type="Pfam" id="PF00276">
    <property type="entry name" value="Ribosomal_L23"/>
    <property type="match status" value="1"/>
</dbReference>
<dbReference type="PANTHER" id="PTHR11620">
    <property type="entry name" value="60S RIBOSOMAL PROTEIN L23A"/>
    <property type="match status" value="1"/>
</dbReference>
<keyword evidence="2 4" id="KW-0689">Ribosomal protein</keyword>
<protein>
    <submittedName>
        <fullName evidence="4">Ribosomal protein L23</fullName>
    </submittedName>
</protein>
<gene>
    <name evidence="4" type="primary">rpl23</name>
</gene>
<dbReference type="GeneID" id="29071566"/>
<accession>A0A1C8XS28</accession>
<dbReference type="AlphaFoldDB" id="A0A1C8XS28"/>
<dbReference type="InterPro" id="IPR012678">
    <property type="entry name" value="Ribosomal_uL23/eL15/eS24_sf"/>
</dbReference>
<dbReference type="SUPFAM" id="SSF54189">
    <property type="entry name" value="Ribosomal proteins S24e, L23 and L15e"/>
    <property type="match status" value="1"/>
</dbReference>
<dbReference type="Gene3D" id="3.30.70.330">
    <property type="match status" value="1"/>
</dbReference>
<dbReference type="GO" id="GO:0005840">
    <property type="term" value="C:ribosome"/>
    <property type="evidence" value="ECO:0007669"/>
    <property type="project" value="UniProtKB-KW"/>
</dbReference>
<evidence type="ECO:0000256" key="1">
    <source>
        <dbReference type="ARBA" id="ARBA00006700"/>
    </source>
</evidence>
<dbReference type="InterPro" id="IPR013025">
    <property type="entry name" value="Ribosomal_uL23-like"/>
</dbReference>
<evidence type="ECO:0000256" key="3">
    <source>
        <dbReference type="ARBA" id="ARBA00023274"/>
    </source>
</evidence>
<dbReference type="GO" id="GO:0003735">
    <property type="term" value="F:structural constituent of ribosome"/>
    <property type="evidence" value="ECO:0007669"/>
    <property type="project" value="InterPro"/>
</dbReference>
<dbReference type="InterPro" id="IPR012677">
    <property type="entry name" value="Nucleotide-bd_a/b_plait_sf"/>
</dbReference>
<reference evidence="4" key="1">
    <citation type="journal article" date="2016" name="Mitochondrial DNA Part B Resour">
        <title>Organellar genome analysis of the marine red alga Dasya binghamiae (Dasyaceae, Rhodophyta) reveals an uncharacteristic florideophyte mitogenome structure.</title>
        <authorList>
            <person name="Tamayo D.A."/>
            <person name="Hughey J.R."/>
        </authorList>
    </citation>
    <scope>NUCLEOTIDE SEQUENCE</scope>
</reference>
<comment type="similarity">
    <text evidence="1">Belongs to the universal ribosomal protein uL23 family.</text>
</comment>
<geneLocation type="plastid" evidence="4"/>
<organism evidence="4">
    <name type="scientific">Dasya binghamiae</name>
    <dbReference type="NCBI Taxonomy" id="1896963"/>
    <lineage>
        <taxon>Eukaryota</taxon>
        <taxon>Rhodophyta</taxon>
        <taxon>Florideophyceae</taxon>
        <taxon>Rhodymeniophycidae</taxon>
        <taxon>Ceramiales</taxon>
        <taxon>Dasyaceae</taxon>
        <taxon>Dasya</taxon>
    </lineage>
</organism>
<dbReference type="GO" id="GO:0006412">
    <property type="term" value="P:translation"/>
    <property type="evidence" value="ECO:0007669"/>
    <property type="project" value="InterPro"/>
</dbReference>
<evidence type="ECO:0000313" key="4">
    <source>
        <dbReference type="EMBL" id="AOH77298.1"/>
    </source>
</evidence>
<sequence>MTYTMTKMYYNKKLLNLIKYPIITDKTTKKIEDNIYFFAVDKQANKYEIKQAIEYIFNVKIKKINTLNQPKKIKKLGKFKGSIKQYKKAIIQLDNQYTINLFDNS</sequence>
<keyword evidence="4" id="KW-0934">Plastid</keyword>
<dbReference type="RefSeq" id="YP_009295286.1">
    <property type="nucleotide sequence ID" value="NC_031161.1"/>
</dbReference>
<proteinExistence type="inferred from homology"/>
<name>A0A1C8XS28_9FLOR</name>
<dbReference type="HAMAP" id="MF_01369_B">
    <property type="entry name" value="Ribosomal_uL23_B"/>
    <property type="match status" value="1"/>
</dbReference>
<keyword evidence="3" id="KW-0687">Ribonucleoprotein</keyword>
<evidence type="ECO:0000256" key="2">
    <source>
        <dbReference type="ARBA" id="ARBA00022980"/>
    </source>
</evidence>
<dbReference type="EMBL" id="KX247284">
    <property type="protein sequence ID" value="AOH77298.1"/>
    <property type="molecule type" value="Genomic_DNA"/>
</dbReference>
<dbReference type="GO" id="GO:1990904">
    <property type="term" value="C:ribonucleoprotein complex"/>
    <property type="evidence" value="ECO:0007669"/>
    <property type="project" value="UniProtKB-KW"/>
</dbReference>
<dbReference type="NCBIfam" id="NF004363">
    <property type="entry name" value="PRK05738.2-4"/>
    <property type="match status" value="1"/>
</dbReference>